<feature type="compositionally biased region" description="Acidic residues" evidence="1">
    <location>
        <begin position="41"/>
        <end position="61"/>
    </location>
</feature>
<evidence type="ECO:0000256" key="2">
    <source>
        <dbReference type="SAM" id="SignalP"/>
    </source>
</evidence>
<comment type="caution">
    <text evidence="3">The sequence shown here is derived from an EMBL/GenBank/DDBJ whole genome shotgun (WGS) entry which is preliminary data.</text>
</comment>
<evidence type="ECO:0000313" key="3">
    <source>
        <dbReference type="EMBL" id="MDP9822120.1"/>
    </source>
</evidence>
<keyword evidence="2" id="KW-0732">Signal</keyword>
<dbReference type="EMBL" id="JAUSQM010000001">
    <property type="protein sequence ID" value="MDP9822120.1"/>
    <property type="molecule type" value="Genomic_DNA"/>
</dbReference>
<sequence length="188" mass="19650">MRRVRPIGVAVASTMLLLLTACGGDTDDSDGGADQSAEEATVTEDAVETDAAPEEAVEEAETPPGASAEQGIVIVDGTEYSITELRNCEPLDDGVFERELELQGLGEADGERVQIDVYLQQANGVDLHEVSWSGPEGVFGGPENPNITLDAAGTSVRGVATLVDGMTQTETVQVDFDLAVPAETIACR</sequence>
<keyword evidence="4" id="KW-1185">Reference proteome</keyword>
<evidence type="ECO:0000256" key="1">
    <source>
        <dbReference type="SAM" id="MobiDB-lite"/>
    </source>
</evidence>
<feature type="region of interest" description="Disordered" evidence="1">
    <location>
        <begin position="26"/>
        <end position="70"/>
    </location>
</feature>
<name>A0ABT9NPZ0_9ACTN</name>
<protein>
    <recommendedName>
        <fullName evidence="5">Lipoprotein</fullName>
    </recommendedName>
</protein>
<proteinExistence type="predicted"/>
<feature type="signal peptide" evidence="2">
    <location>
        <begin position="1"/>
        <end position="23"/>
    </location>
</feature>
<organism evidence="3 4">
    <name type="scientific">Nocardioides massiliensis</name>
    <dbReference type="NCBI Taxonomy" id="1325935"/>
    <lineage>
        <taxon>Bacteria</taxon>
        <taxon>Bacillati</taxon>
        <taxon>Actinomycetota</taxon>
        <taxon>Actinomycetes</taxon>
        <taxon>Propionibacteriales</taxon>
        <taxon>Nocardioidaceae</taxon>
        <taxon>Nocardioides</taxon>
    </lineage>
</organism>
<evidence type="ECO:0000313" key="4">
    <source>
        <dbReference type="Proteomes" id="UP001240447"/>
    </source>
</evidence>
<dbReference type="Proteomes" id="UP001240447">
    <property type="component" value="Unassembled WGS sequence"/>
</dbReference>
<dbReference type="PROSITE" id="PS51257">
    <property type="entry name" value="PROKAR_LIPOPROTEIN"/>
    <property type="match status" value="1"/>
</dbReference>
<dbReference type="RefSeq" id="WP_181641628.1">
    <property type="nucleotide sequence ID" value="NZ_CCXJ01000129.1"/>
</dbReference>
<evidence type="ECO:0008006" key="5">
    <source>
        <dbReference type="Google" id="ProtNLM"/>
    </source>
</evidence>
<reference evidence="3 4" key="1">
    <citation type="submission" date="2023-07" db="EMBL/GenBank/DDBJ databases">
        <title>Sequencing the genomes of 1000 actinobacteria strains.</title>
        <authorList>
            <person name="Klenk H.-P."/>
        </authorList>
    </citation>
    <scope>NUCLEOTIDE SEQUENCE [LARGE SCALE GENOMIC DNA]</scope>
    <source>
        <strain evidence="3 4">GD13</strain>
    </source>
</reference>
<feature type="chain" id="PRO_5046431392" description="Lipoprotein" evidence="2">
    <location>
        <begin position="24"/>
        <end position="188"/>
    </location>
</feature>
<gene>
    <name evidence="3" type="ORF">J2S59_001929</name>
</gene>
<accession>A0ABT9NPZ0</accession>